<feature type="domain" description="MobA-like NTP transferase" evidence="9">
    <location>
        <begin position="5"/>
        <end position="167"/>
    </location>
</feature>
<dbReference type="OrthoDB" id="9788394at2"/>
<comment type="cofactor">
    <cofactor evidence="8">
        <name>Mg(2+)</name>
        <dbReference type="ChEBI" id="CHEBI:18420"/>
    </cofactor>
</comment>
<evidence type="ECO:0000256" key="4">
    <source>
        <dbReference type="ARBA" id="ARBA00022741"/>
    </source>
</evidence>
<dbReference type="InterPro" id="IPR029044">
    <property type="entry name" value="Nucleotide-diphossugar_trans"/>
</dbReference>
<feature type="binding site" evidence="8">
    <location>
        <position position="67"/>
    </location>
    <ligand>
        <name>GTP</name>
        <dbReference type="ChEBI" id="CHEBI:37565"/>
    </ligand>
</feature>
<dbReference type="GO" id="GO:0046872">
    <property type="term" value="F:metal ion binding"/>
    <property type="evidence" value="ECO:0007669"/>
    <property type="project" value="UniProtKB-KW"/>
</dbReference>
<evidence type="ECO:0000256" key="1">
    <source>
        <dbReference type="ARBA" id="ARBA00022490"/>
    </source>
</evidence>
<dbReference type="PANTHER" id="PTHR19136:SF81">
    <property type="entry name" value="MOLYBDENUM COFACTOR GUANYLYLTRANSFERASE"/>
    <property type="match status" value="1"/>
</dbReference>
<comment type="domain">
    <text evidence="8">The N-terminal domain determines nucleotide recognition and specific binding, while the C-terminal domain determines the specific binding to the target protein.</text>
</comment>
<comment type="caution">
    <text evidence="8">Lacks conserved residue(s) required for the propagation of feature annotation.</text>
</comment>
<dbReference type="GO" id="GO:1902758">
    <property type="term" value="P:bis(molybdopterin guanine dinucleotide)molybdenum biosynthetic process"/>
    <property type="evidence" value="ECO:0007669"/>
    <property type="project" value="TreeGrafter"/>
</dbReference>
<dbReference type="NCBIfam" id="TIGR02665">
    <property type="entry name" value="molyb_mobA"/>
    <property type="match status" value="1"/>
</dbReference>
<evidence type="ECO:0000313" key="10">
    <source>
        <dbReference type="EMBL" id="QEY26446.1"/>
    </source>
</evidence>
<dbReference type="EMBL" id="CP031700">
    <property type="protein sequence ID" value="QEY26446.1"/>
    <property type="molecule type" value="Genomic_DNA"/>
</dbReference>
<feature type="binding site" evidence="8">
    <location>
        <position position="101"/>
    </location>
    <ligand>
        <name>Mg(2+)</name>
        <dbReference type="ChEBI" id="CHEBI:18420"/>
    </ligand>
</feature>
<dbReference type="InterPro" id="IPR013482">
    <property type="entry name" value="Molybde_CF_guanTrfase"/>
</dbReference>
<keyword evidence="3 8" id="KW-0479">Metal-binding</keyword>
<keyword evidence="1 8" id="KW-0963">Cytoplasm</keyword>
<evidence type="ECO:0000256" key="2">
    <source>
        <dbReference type="ARBA" id="ARBA00022679"/>
    </source>
</evidence>
<dbReference type="EC" id="2.7.7.77" evidence="8"/>
<proteinExistence type="inferred from homology"/>
<evidence type="ECO:0000256" key="3">
    <source>
        <dbReference type="ARBA" id="ARBA00022723"/>
    </source>
</evidence>
<dbReference type="Gene3D" id="3.90.550.10">
    <property type="entry name" value="Spore Coat Polysaccharide Biosynthesis Protein SpsA, Chain A"/>
    <property type="match status" value="1"/>
</dbReference>
<dbReference type="KEGG" id="nzl:D0T92_07820"/>
<feature type="binding site" evidence="8">
    <location>
        <position position="101"/>
    </location>
    <ligand>
        <name>GTP</name>
        <dbReference type="ChEBI" id="CHEBI:37565"/>
    </ligand>
</feature>
<dbReference type="RefSeq" id="WP_151051745.1">
    <property type="nucleotide sequence ID" value="NZ_CP031700.1"/>
</dbReference>
<evidence type="ECO:0000256" key="6">
    <source>
        <dbReference type="ARBA" id="ARBA00023134"/>
    </source>
</evidence>
<dbReference type="GO" id="GO:0005737">
    <property type="term" value="C:cytoplasm"/>
    <property type="evidence" value="ECO:0007669"/>
    <property type="project" value="UniProtKB-SubCell"/>
</dbReference>
<evidence type="ECO:0000313" key="11">
    <source>
        <dbReference type="Proteomes" id="UP000325713"/>
    </source>
</evidence>
<keyword evidence="10" id="KW-0548">Nucleotidyltransferase</keyword>
<dbReference type="PANTHER" id="PTHR19136">
    <property type="entry name" value="MOLYBDENUM COFACTOR GUANYLYLTRANSFERASE"/>
    <property type="match status" value="1"/>
</dbReference>
<dbReference type="CDD" id="cd02503">
    <property type="entry name" value="MobA"/>
    <property type="match status" value="1"/>
</dbReference>
<organism evidence="10 11">
    <name type="scientific">Neisseria zalophi</name>
    <dbReference type="NCBI Taxonomy" id="640030"/>
    <lineage>
        <taxon>Bacteria</taxon>
        <taxon>Pseudomonadati</taxon>
        <taxon>Pseudomonadota</taxon>
        <taxon>Betaproteobacteria</taxon>
        <taxon>Neisseriales</taxon>
        <taxon>Neisseriaceae</taxon>
        <taxon>Neisseria</taxon>
    </lineage>
</organism>
<keyword evidence="5 8" id="KW-0460">Magnesium</keyword>
<dbReference type="Proteomes" id="UP000325713">
    <property type="component" value="Chromosome"/>
</dbReference>
<protein>
    <recommendedName>
        <fullName evidence="8">Molybdenum cofactor guanylyltransferase</fullName>
        <shortName evidence="8">MoCo guanylyltransferase</shortName>
        <ecNumber evidence="8">2.7.7.77</ecNumber>
    </recommendedName>
    <alternativeName>
        <fullName evidence="8">GTP:molybdopterin guanylyltransferase</fullName>
    </alternativeName>
    <alternativeName>
        <fullName evidence="8">Mo-MPT guanylyltransferase</fullName>
    </alternativeName>
    <alternativeName>
        <fullName evidence="8">Molybdopterin guanylyltransferase</fullName>
    </alternativeName>
    <alternativeName>
        <fullName evidence="8">Molybdopterin-guanine dinucleotide synthase</fullName>
        <shortName evidence="8">MGD synthase</shortName>
    </alternativeName>
</protein>
<sequence length="194" mass="21670">MTISALIMAGGQGLRMGGKDKGLVRWRGKAFVDYVVEALCPQVDNIAISVNRNFEEYAERTPNVFTDARQWQGLGPLAALATAACNIQLNMSEWLLIVPCDTLLLPDDLVATFIAAAEEEPSVHAFYAETATQPHYSVMFIRPRLLQSTPAYLSTGMRTLQGWLEQQHAQAVQFDNEQNFMNFNSEQEIEKPIC</sequence>
<dbReference type="AlphaFoldDB" id="A0A5J6PVY9"/>
<comment type="function">
    <text evidence="8">Transfers a GMP moiety from GTP to Mo-molybdopterin (Mo-MPT) cofactor (Moco or molybdenum cofactor) to form Mo-molybdopterin guanine dinucleotide (Mo-MGD) cofactor.</text>
</comment>
<comment type="subcellular location">
    <subcellularLocation>
        <location evidence="8">Cytoplasm</location>
    </subcellularLocation>
</comment>
<name>A0A5J6PVY9_9NEIS</name>
<comment type="catalytic activity">
    <reaction evidence="8">
        <text>Mo-molybdopterin + GTP + H(+) = Mo-molybdopterin guanine dinucleotide + diphosphate</text>
        <dbReference type="Rhea" id="RHEA:34243"/>
        <dbReference type="ChEBI" id="CHEBI:15378"/>
        <dbReference type="ChEBI" id="CHEBI:33019"/>
        <dbReference type="ChEBI" id="CHEBI:37565"/>
        <dbReference type="ChEBI" id="CHEBI:71302"/>
        <dbReference type="ChEBI" id="CHEBI:71310"/>
        <dbReference type="EC" id="2.7.7.77"/>
    </reaction>
</comment>
<dbReference type="GO" id="GO:0005525">
    <property type="term" value="F:GTP binding"/>
    <property type="evidence" value="ECO:0007669"/>
    <property type="project" value="UniProtKB-UniRule"/>
</dbReference>
<evidence type="ECO:0000259" key="9">
    <source>
        <dbReference type="Pfam" id="PF12804"/>
    </source>
</evidence>
<comment type="similarity">
    <text evidence="8">Belongs to the MobA family.</text>
</comment>
<dbReference type="HAMAP" id="MF_00316">
    <property type="entry name" value="MobA"/>
    <property type="match status" value="1"/>
</dbReference>
<keyword evidence="6 8" id="KW-0342">GTP-binding</keyword>
<feature type="binding site" evidence="8">
    <location>
        <position position="21"/>
    </location>
    <ligand>
        <name>GTP</name>
        <dbReference type="ChEBI" id="CHEBI:37565"/>
    </ligand>
</feature>
<evidence type="ECO:0000256" key="5">
    <source>
        <dbReference type="ARBA" id="ARBA00022842"/>
    </source>
</evidence>
<dbReference type="InterPro" id="IPR025877">
    <property type="entry name" value="MobA-like_NTP_Trfase"/>
</dbReference>
<evidence type="ECO:0000256" key="7">
    <source>
        <dbReference type="ARBA" id="ARBA00023150"/>
    </source>
</evidence>
<accession>A0A5J6PVY9</accession>
<comment type="subunit">
    <text evidence="8">Monomer.</text>
</comment>
<dbReference type="SUPFAM" id="SSF53448">
    <property type="entry name" value="Nucleotide-diphospho-sugar transferases"/>
    <property type="match status" value="1"/>
</dbReference>
<gene>
    <name evidence="8 10" type="primary">mobA</name>
    <name evidence="10" type="ORF">D0T92_07820</name>
</gene>
<dbReference type="Pfam" id="PF12804">
    <property type="entry name" value="NTP_transf_3"/>
    <property type="match status" value="1"/>
</dbReference>
<keyword evidence="11" id="KW-1185">Reference proteome</keyword>
<dbReference type="GO" id="GO:0061603">
    <property type="term" value="F:molybdenum cofactor guanylyltransferase activity"/>
    <property type="evidence" value="ECO:0007669"/>
    <property type="project" value="UniProtKB-EC"/>
</dbReference>
<evidence type="ECO:0000256" key="8">
    <source>
        <dbReference type="HAMAP-Rule" id="MF_00316"/>
    </source>
</evidence>
<keyword evidence="7 8" id="KW-0501">Molybdenum cofactor biosynthesis</keyword>
<reference evidence="10 11" key="1">
    <citation type="submission" date="2018-08" db="EMBL/GenBank/DDBJ databases">
        <title>Neisseria zalophi ATCC BAA-2455 complete genome.</title>
        <authorList>
            <person name="Veseli I.A."/>
            <person name="Buttler R."/>
            <person name="Mascarenhas dos Santos A.C."/>
            <person name="Pombert J.-F."/>
        </authorList>
    </citation>
    <scope>NUCLEOTIDE SEQUENCE [LARGE SCALE GENOMIC DNA]</scope>
    <source>
        <strain evidence="10 11">ATCC BAA-2455</strain>
    </source>
</reference>
<keyword evidence="4 8" id="KW-0547">Nucleotide-binding</keyword>
<keyword evidence="2 8" id="KW-0808">Transferase</keyword>